<feature type="chain" id="PRO_5022804966" evidence="1">
    <location>
        <begin position="27"/>
        <end position="1654"/>
    </location>
</feature>
<keyword evidence="3" id="KW-1185">Reference proteome</keyword>
<keyword evidence="1" id="KW-0732">Signal</keyword>
<evidence type="ECO:0000313" key="2">
    <source>
        <dbReference type="EMBL" id="TXF91151.1"/>
    </source>
</evidence>
<dbReference type="EMBL" id="VOXD01000003">
    <property type="protein sequence ID" value="TXF91151.1"/>
    <property type="molecule type" value="Genomic_DNA"/>
</dbReference>
<comment type="caution">
    <text evidence="2">The sequence shown here is derived from an EMBL/GenBank/DDBJ whole genome shotgun (WGS) entry which is preliminary data.</text>
</comment>
<evidence type="ECO:0000256" key="1">
    <source>
        <dbReference type="SAM" id="SignalP"/>
    </source>
</evidence>
<sequence length="1654" mass="174778">MKSFFKSTMAITMVLVGLVLPGTTFSQFVITNPGGTPGTVPRADDVVSCTDNDLRVSFRLTGSPGGTNPSFSVSLPAGVNYVDGSVTVVSSSLATAPVIGLNTGSASQPQFEVSGTFGAGDYVVISLARIANCEAIPGGGQQDAVTVTPGIGGTVSSNNYDVLAANLSVVSSAPVTTSVGSTETVTGTITNGGNGCVTEFEFTVMDAPGVMTTSIDIGGTSIMPTSTVGNLSVYTITSAVIGGDGCFDGGETLSFTRQVTIISCDLSGDGYTVRYGCFGEVCQSSSFANQQFNIAFTIPNVRYTSGVVSQPTDLCRDVIVEHTFTNRGTGAAFDIVYLAGFGASGLSLAGSTTGTRGMPVTDVSVNGVSVPFIVNGANGGLEADLSALTSDPDAGGLDDIDLDNQFDDLPAGASFTITVTHTVIPNTDCPANRSTGSYKVALDYTDQCDEDIARFVQNAEGSLTDFTEDSAGSLVGPADINDMETIEIEVCGTQRFGGSFVDCPTSELSLVGNLPPGFFLNFATVNDVVSPDVVFRNDSVFVTSDFVSAQEFCYKLNLTFDCSVHLAAPDRDLDFDFFFEFECDASAPCDGTRERFSCPVYVPNIHCGVCSIGGLTTQNTLAVRSTTGFANPLTCEEYADPASLTALQLKRAMPCDTVCIQANAIQLNGTSGPTWDNAYFHLEYDPLASNGSNTLSYAGGTVEIFELASGTVFECPIPVPQEVNINNAGSGNDQHILDFNLTDCLSVLPGSLLRPGDSVNVNLKVVVEKTGVLDNDVPTQLEDIRIFHYNLVDTTSPPDMVLDTVTCDEYALELYLHEAVNGGGGGLTNRQVEGCNFYTGFKTFPFSGSQDWYPGEIRPNRKLDSIVIAFTSRDVLDFNSVILRAEGNEDDGYGAATFISYPLGIPDRIAEGTAERRYIWINDGSWPLGDMNGRFNSQGGYSLLANYFPSCESIDGTLSMGFYAQQYGYSHDPDCYEPINNIGTVLVDHNLPSTTLQNLTGTVEASNDTVRWNVQIQNIVDVNGGFVFLGFEDEATPNIDIIGLRDIAADTIIPLVPYADGDWAVVNPAFPAEMALDYEVIAILTGCEPDGVRAITGFACDGPPDSPNDYPCDFDEVFLDVVPLLSRVQIRLNQAQGPYDLCTVIRDTVIITSAERAFIDNAILSIPLPRGLTESDALVEVFYPRLTGPAEVLPIVVSNDTLYVDLTEHTGIGEMGVPGTDDAITQDEREISVQLSWITDCDFRGGSTYTPVIFADRPCGDPAIGNGSRTTSDGININGALPSSVTAFTTEITPATIQGCKDVMISLETSITLGQTSDRDSLQIEFPQGLIYEPNSYNCTSSSPADQATCPTFVRVDVAADGAQTIIFSIAPNTDAPVTYMIDVDAMVVAGGICNDEGIVNLTATSSNDGIACPTDPNMVCDNFTIITGQATDTIRFQKPVVSLTEFMACTENGAYRVDGMITVDTLPINTGESVTFEFFCPDDPASPVGSFVVEGPIAQATPTAISTTIPASCAGQELIARITAIGDNCICETVETTFDILPEVIVEAGTDGTVCGTRVFDLAVRGGSITGGVTDGNWTTSGDGQFLDSMGMPATAFSDVAGYDPGPNDGRNGEVTLTLTSDQPGMCMPVTDDLILTVLNVDCGSFFWDGSDD</sequence>
<gene>
    <name evidence="2" type="ORF">FUA23_02675</name>
</gene>
<reference evidence="2 3" key="1">
    <citation type="submission" date="2019-08" db="EMBL/GenBank/DDBJ databases">
        <title>Lewinella sp. strain SSH13 Genome sequencing and assembly.</title>
        <authorList>
            <person name="Kim I."/>
        </authorList>
    </citation>
    <scope>NUCLEOTIDE SEQUENCE [LARGE SCALE GENOMIC DNA]</scope>
    <source>
        <strain evidence="2 3">SSH13</strain>
    </source>
</reference>
<dbReference type="RefSeq" id="WP_147929170.1">
    <property type="nucleotide sequence ID" value="NZ_VOXD01000003.1"/>
</dbReference>
<proteinExistence type="predicted"/>
<dbReference type="OrthoDB" id="1490051at2"/>
<name>A0A5C7FIS9_9BACT</name>
<protein>
    <submittedName>
        <fullName evidence="2">Uncharacterized protein</fullName>
    </submittedName>
</protein>
<evidence type="ECO:0000313" key="3">
    <source>
        <dbReference type="Proteomes" id="UP000321907"/>
    </source>
</evidence>
<dbReference type="Proteomes" id="UP000321907">
    <property type="component" value="Unassembled WGS sequence"/>
</dbReference>
<accession>A0A5C7FIS9</accession>
<organism evidence="2 3">
    <name type="scientific">Neolewinella aurantiaca</name>
    <dbReference type="NCBI Taxonomy" id="2602767"/>
    <lineage>
        <taxon>Bacteria</taxon>
        <taxon>Pseudomonadati</taxon>
        <taxon>Bacteroidota</taxon>
        <taxon>Saprospiria</taxon>
        <taxon>Saprospirales</taxon>
        <taxon>Lewinellaceae</taxon>
        <taxon>Neolewinella</taxon>
    </lineage>
</organism>
<feature type="signal peptide" evidence="1">
    <location>
        <begin position="1"/>
        <end position="26"/>
    </location>
</feature>